<reference evidence="2" key="1">
    <citation type="submission" date="2016-10" db="EMBL/GenBank/DDBJ databases">
        <authorList>
            <person name="Varghese N."/>
            <person name="Submissions S."/>
        </authorList>
    </citation>
    <scope>NUCLEOTIDE SEQUENCE [LARGE SCALE GENOMIC DNA]</scope>
    <source>
        <strain evidence="2">DSM 3384</strain>
    </source>
</reference>
<dbReference type="AlphaFoldDB" id="A0A1H2JGL4"/>
<dbReference type="EMBL" id="FNLL01000012">
    <property type="protein sequence ID" value="SDU55532.1"/>
    <property type="molecule type" value="Genomic_DNA"/>
</dbReference>
<accession>A0A1H2JGL4</accession>
<keyword evidence="2" id="KW-1185">Reference proteome</keyword>
<evidence type="ECO:0000313" key="1">
    <source>
        <dbReference type="EMBL" id="SDU55532.1"/>
    </source>
</evidence>
<organism evidence="1 2">
    <name type="scientific">Desulfobacula phenolica</name>
    <dbReference type="NCBI Taxonomy" id="90732"/>
    <lineage>
        <taxon>Bacteria</taxon>
        <taxon>Pseudomonadati</taxon>
        <taxon>Thermodesulfobacteriota</taxon>
        <taxon>Desulfobacteria</taxon>
        <taxon>Desulfobacterales</taxon>
        <taxon>Desulfobacteraceae</taxon>
        <taxon>Desulfobacula</taxon>
    </lineage>
</organism>
<name>A0A1H2JGL4_9BACT</name>
<dbReference type="RefSeq" id="WP_092237109.1">
    <property type="nucleotide sequence ID" value="NZ_FNLL01000012.1"/>
</dbReference>
<evidence type="ECO:0000313" key="2">
    <source>
        <dbReference type="Proteomes" id="UP000199608"/>
    </source>
</evidence>
<proteinExistence type="predicted"/>
<dbReference type="Pfam" id="PF03692">
    <property type="entry name" value="CxxCxxCC"/>
    <property type="match status" value="1"/>
</dbReference>
<sequence>MALDLNEHFVKYEALVQMVDAVFARVKNEYPKEVFCREKCSDCCYAIFDLTLIEALYLKNKFLNKFSGKEKNDLIETADKTDRVLTKMKRDAFKAVKNGADQLEIVGKMSQERVRCPLLGQDNLCVLYENRPITCRVYGIPTSTAGVSHICGRTNFNQGQPYPTLNMDKIYTQLQLLSAQLVQAINSENIKMHEMLIPVSMAMVTDFNEEYLGIRKMGVKKNG</sequence>
<gene>
    <name evidence="1" type="ORF">SAMN04487931_11269</name>
</gene>
<dbReference type="InterPro" id="IPR005358">
    <property type="entry name" value="Puta_zinc/iron-chelating_dom"/>
</dbReference>
<dbReference type="Proteomes" id="UP000199608">
    <property type="component" value="Unassembled WGS sequence"/>
</dbReference>
<protein>
    <submittedName>
        <fullName evidence="1">Putative zinc-or iron-chelating domain-containing protein</fullName>
    </submittedName>
</protein>